<protein>
    <submittedName>
        <fullName evidence="2">Uncharacterized protein</fullName>
    </submittedName>
</protein>
<reference evidence="2 3" key="1">
    <citation type="submission" date="2016-04" db="EMBL/GenBank/DDBJ databases">
        <title>Complete genome seqeunce of Leptospira alstonii serovar Room22.</title>
        <authorList>
            <person name="Nally J.E."/>
            <person name="Bayles D.O."/>
            <person name="Hurley D."/>
            <person name="Fanning S."/>
            <person name="McMahon B.J."/>
            <person name="Arent Z."/>
        </authorList>
    </citation>
    <scope>NUCLEOTIDE SEQUENCE [LARGE SCALE GENOMIC DNA]</scope>
    <source>
        <strain evidence="2 3">GWTS #1</strain>
    </source>
</reference>
<evidence type="ECO:0000313" key="2">
    <source>
        <dbReference type="EMBL" id="AOP36227.1"/>
    </source>
</evidence>
<dbReference type="RefSeq" id="WP_069609452.1">
    <property type="nucleotide sequence ID" value="NZ_CP015218.1"/>
</dbReference>
<dbReference type="NCBIfam" id="NF047493">
    <property type="entry name" value="LB_053_fam"/>
    <property type="match status" value="1"/>
</dbReference>
<feature type="transmembrane region" description="Helical" evidence="1">
    <location>
        <begin position="142"/>
        <end position="164"/>
    </location>
</feature>
<name>A0A1D7V316_9LEPT</name>
<dbReference type="KEGG" id="laj:A0128_19550"/>
<accession>A0A1D7V316</accession>
<keyword evidence="1" id="KW-0472">Membrane</keyword>
<evidence type="ECO:0000256" key="1">
    <source>
        <dbReference type="SAM" id="Phobius"/>
    </source>
</evidence>
<dbReference type="OrthoDB" id="341850at2"/>
<dbReference type="EMBL" id="CP015218">
    <property type="protein sequence ID" value="AOP36227.1"/>
    <property type="molecule type" value="Genomic_DNA"/>
</dbReference>
<evidence type="ECO:0000313" key="3">
    <source>
        <dbReference type="Proteomes" id="UP000094197"/>
    </source>
</evidence>
<gene>
    <name evidence="2" type="ORF">A0128_19550</name>
</gene>
<dbReference type="AlphaFoldDB" id="A0A1D7V316"/>
<organism evidence="2 3">
    <name type="scientific">Leptospira tipperaryensis</name>
    <dbReference type="NCBI Taxonomy" id="2564040"/>
    <lineage>
        <taxon>Bacteria</taxon>
        <taxon>Pseudomonadati</taxon>
        <taxon>Spirochaetota</taxon>
        <taxon>Spirochaetia</taxon>
        <taxon>Leptospirales</taxon>
        <taxon>Leptospiraceae</taxon>
        <taxon>Leptospira</taxon>
    </lineage>
</organism>
<keyword evidence="1" id="KW-1133">Transmembrane helix</keyword>
<proteinExistence type="predicted"/>
<keyword evidence="1" id="KW-0812">Transmembrane</keyword>
<dbReference type="Proteomes" id="UP000094197">
    <property type="component" value="Chromosome 2"/>
</dbReference>
<sequence>MKRRIQIFVYSWILIFASSLLGETAETLSPETVLIAQKVRYELKWSPGEIKEIIAPQVGIHFAEGVSDLPWFEVLLSEKKDTKIALEISFYATGEFPIPVSWTLSNGKQESSQKKVLVQSALAESDTGPSDIIPPLSFSGSYLGRLLVFLTLFGILLAFGIYAYRLYARQSSFPMDAIIQVTPQLERMEVYEIRLRELIKKDPISAREFARLLSGYIREKAANLSGRKTSAFTEAELFQFLYDQFPFEERELQSWRKFLTEKKFKPGEAFLTKEDAEEKFSHWKETWDKS</sequence>
<keyword evidence="3" id="KW-1185">Reference proteome</keyword>